<protein>
    <submittedName>
        <fullName evidence="2">Predicted protein</fullName>
    </submittedName>
</protein>
<proteinExistence type="predicted"/>
<evidence type="ECO:0000256" key="1">
    <source>
        <dbReference type="SAM" id="MobiDB-lite"/>
    </source>
</evidence>
<feature type="region of interest" description="Disordered" evidence="1">
    <location>
        <begin position="175"/>
        <end position="194"/>
    </location>
</feature>
<dbReference type="OrthoDB" id="4507903at2759"/>
<reference evidence="3" key="1">
    <citation type="submission" date="2008-07" db="EMBL/GenBank/DDBJ databases">
        <title>Annotation of Ajellomyces capsulatus strain H88.</title>
        <authorList>
            <person name="Champion M."/>
            <person name="Cuomo C."/>
            <person name="Ma L.-J."/>
            <person name="Henn M.R."/>
            <person name="Sil A."/>
            <person name="Goldman B."/>
            <person name="Young S.K."/>
            <person name="Kodira C.D."/>
            <person name="Zeng Q."/>
            <person name="Koehrsen M."/>
            <person name="Alvarado L."/>
            <person name="Berlin A."/>
            <person name="Borenstein D."/>
            <person name="Chen Z."/>
            <person name="Engels R."/>
            <person name="Freedman E."/>
            <person name="Gellesch M."/>
            <person name="Goldberg J."/>
            <person name="Griggs A."/>
            <person name="Gujja S."/>
            <person name="Heiman D."/>
            <person name="Hepburn T."/>
            <person name="Howarth C."/>
            <person name="Jen D."/>
            <person name="Larson L."/>
            <person name="Lewis B."/>
            <person name="Mehta T."/>
            <person name="Park D."/>
            <person name="Pearson M."/>
            <person name="Roberts A."/>
            <person name="Saif S."/>
            <person name="Shea T."/>
            <person name="Shenoy N."/>
            <person name="Sisk P."/>
            <person name="Stolte C."/>
            <person name="Sykes S."/>
            <person name="Walk T."/>
            <person name="White J."/>
            <person name="Yandava C."/>
            <person name="Klein B."/>
            <person name="McEwen J.G."/>
            <person name="Puccia R."/>
            <person name="Goldman G.H."/>
            <person name="Felipe M.S."/>
            <person name="Nino-Vega G."/>
            <person name="San-Blas G."/>
            <person name="Taylor J."/>
            <person name="Mendoza L."/>
            <person name="Galagan J."/>
            <person name="Nusbaum C."/>
            <person name="Birren B."/>
        </authorList>
    </citation>
    <scope>NUCLEOTIDE SEQUENCE [LARGE SCALE GENOMIC DNA]</scope>
    <source>
        <strain evidence="3">H88</strain>
    </source>
</reference>
<evidence type="ECO:0000313" key="2">
    <source>
        <dbReference type="EMBL" id="EGC47868.1"/>
    </source>
</evidence>
<accession>F0UPX3</accession>
<dbReference type="EMBL" id="DS990640">
    <property type="protein sequence ID" value="EGC47868.1"/>
    <property type="molecule type" value="Genomic_DNA"/>
</dbReference>
<dbReference type="HOGENOM" id="CLU_1402066_0_0_1"/>
<name>F0UPX3_AJEC8</name>
<dbReference type="AlphaFoldDB" id="F0UPX3"/>
<evidence type="ECO:0000313" key="3">
    <source>
        <dbReference type="Proteomes" id="UP000008142"/>
    </source>
</evidence>
<dbReference type="Proteomes" id="UP000008142">
    <property type="component" value="Unassembled WGS sequence"/>
</dbReference>
<organism evidence="3">
    <name type="scientific">Ajellomyces capsulatus (strain H88)</name>
    <name type="common">Darling's disease fungus</name>
    <name type="synonym">Histoplasma capsulatum</name>
    <dbReference type="NCBI Taxonomy" id="544711"/>
    <lineage>
        <taxon>Eukaryota</taxon>
        <taxon>Fungi</taxon>
        <taxon>Dikarya</taxon>
        <taxon>Ascomycota</taxon>
        <taxon>Pezizomycotina</taxon>
        <taxon>Eurotiomycetes</taxon>
        <taxon>Eurotiomycetidae</taxon>
        <taxon>Onygenales</taxon>
        <taxon>Ajellomycetaceae</taxon>
        <taxon>Histoplasma</taxon>
    </lineage>
</organism>
<sequence length="194" mass="21900">MSPLDRRPFDNSEIRFAYARCNDDTCSCAANNHRLDPKCWVKSIFIPRHDWIAVTVGKSARRLYYTSRFPQTSRNISPGCGKQLDGNNSCNSRNNSSTWKTPSFLSPLPPTCHRAVTTVHGYLLTQRCGHRLPPQMTDKTPPEKFESKEAGVGFKADVKTLQLLTSSAEAYKKKRRENQVESAMNSLGDAVRDF</sequence>
<gene>
    <name evidence="2" type="ORF">HCEG_07083</name>
</gene>